<evidence type="ECO:0000313" key="11">
    <source>
        <dbReference type="Proteomes" id="UP000265180"/>
    </source>
</evidence>
<dbReference type="Pfam" id="PF00053">
    <property type="entry name" value="EGF_laminin"/>
    <property type="match status" value="4"/>
</dbReference>
<dbReference type="Pfam" id="PF00052">
    <property type="entry name" value="Laminin_B"/>
    <property type="match status" value="1"/>
</dbReference>
<keyword evidence="3 6" id="KW-1015">Disulfide bond</keyword>
<keyword evidence="4" id="KW-0325">Glycoprotein</keyword>
<name>A0A3P9MCI5_ORYLA</name>
<dbReference type="Proteomes" id="UP000265180">
    <property type="component" value="Chromosome 17"/>
</dbReference>
<dbReference type="Gene3D" id="2.170.300.10">
    <property type="entry name" value="Tie2 ligand-binding domain superfamily"/>
    <property type="match status" value="1"/>
</dbReference>
<dbReference type="PANTHER" id="PTHR10574:SF406">
    <property type="entry name" value="LAMININ SUBUNIT ALPHA 5"/>
    <property type="match status" value="1"/>
</dbReference>
<reference evidence="10" key="4">
    <citation type="submission" date="2025-09" db="UniProtKB">
        <authorList>
            <consortium name="Ensembl"/>
        </authorList>
    </citation>
    <scope>IDENTIFICATION</scope>
    <source>
        <strain evidence="10">HNI</strain>
    </source>
</reference>
<dbReference type="PROSITE" id="PS50027">
    <property type="entry name" value="EGF_LAM_2"/>
    <property type="match status" value="1"/>
</dbReference>
<dbReference type="InterPro" id="IPR050440">
    <property type="entry name" value="Laminin/Netrin_ECM"/>
</dbReference>
<accession>A0A3P9MCI5</accession>
<keyword evidence="5 6" id="KW-0424">Laminin EGF-like domain</keyword>
<evidence type="ECO:0000256" key="4">
    <source>
        <dbReference type="ARBA" id="ARBA00023180"/>
    </source>
</evidence>
<feature type="disulfide bond" evidence="6">
    <location>
        <begin position="125"/>
        <end position="134"/>
    </location>
</feature>
<evidence type="ECO:0000313" key="10">
    <source>
        <dbReference type="Ensembl" id="ENSORLP00020030717.1"/>
    </source>
</evidence>
<proteinExistence type="predicted"/>
<feature type="coiled-coil region" evidence="7">
    <location>
        <begin position="780"/>
        <end position="849"/>
    </location>
</feature>
<dbReference type="PROSITE" id="PS01248">
    <property type="entry name" value="EGF_LAM_1"/>
    <property type="match status" value="1"/>
</dbReference>
<dbReference type="PROSITE" id="PS51115">
    <property type="entry name" value="LAMININ_IVA"/>
    <property type="match status" value="1"/>
</dbReference>
<feature type="disulfide bond" evidence="6">
    <location>
        <begin position="105"/>
        <end position="117"/>
    </location>
</feature>
<feature type="domain" description="Laminin IV type A" evidence="9">
    <location>
        <begin position="188"/>
        <end position="359"/>
    </location>
</feature>
<keyword evidence="1" id="KW-0732">Signal</keyword>
<evidence type="ECO:0000256" key="2">
    <source>
        <dbReference type="ARBA" id="ARBA00022737"/>
    </source>
</evidence>
<keyword evidence="7" id="KW-0175">Coiled coil</keyword>
<feature type="domain" description="Laminin EGF-like" evidence="8">
    <location>
        <begin position="105"/>
        <end position="149"/>
    </location>
</feature>
<evidence type="ECO:0000256" key="3">
    <source>
        <dbReference type="ARBA" id="ARBA00023157"/>
    </source>
</evidence>
<dbReference type="SMART" id="SM00281">
    <property type="entry name" value="LamB"/>
    <property type="match status" value="1"/>
</dbReference>
<keyword evidence="2" id="KW-0677">Repeat</keyword>
<dbReference type="InterPro" id="IPR002049">
    <property type="entry name" value="LE_dom"/>
</dbReference>
<reference key="1">
    <citation type="journal article" date="2007" name="Nature">
        <title>The medaka draft genome and insights into vertebrate genome evolution.</title>
        <authorList>
            <person name="Kasahara M."/>
            <person name="Naruse K."/>
            <person name="Sasaki S."/>
            <person name="Nakatani Y."/>
            <person name="Qu W."/>
            <person name="Ahsan B."/>
            <person name="Yamada T."/>
            <person name="Nagayasu Y."/>
            <person name="Doi K."/>
            <person name="Kasai Y."/>
            <person name="Jindo T."/>
            <person name="Kobayashi D."/>
            <person name="Shimada A."/>
            <person name="Toyoda A."/>
            <person name="Kuroki Y."/>
            <person name="Fujiyama A."/>
            <person name="Sasaki T."/>
            <person name="Shimizu A."/>
            <person name="Asakawa S."/>
            <person name="Shimizu N."/>
            <person name="Hashimoto S."/>
            <person name="Yang J."/>
            <person name="Lee Y."/>
            <person name="Matsushima K."/>
            <person name="Sugano S."/>
            <person name="Sakaizumi M."/>
            <person name="Narita T."/>
            <person name="Ohishi K."/>
            <person name="Haga S."/>
            <person name="Ohta F."/>
            <person name="Nomoto H."/>
            <person name="Nogata K."/>
            <person name="Morishita T."/>
            <person name="Endo T."/>
            <person name="Shin-I T."/>
            <person name="Takeda H."/>
            <person name="Morishita S."/>
            <person name="Kohara Y."/>
        </authorList>
    </citation>
    <scope>NUCLEOTIDE SEQUENCE [LARGE SCALE GENOMIC DNA]</scope>
    <source>
        <strain>Hd-rR</strain>
    </source>
</reference>
<dbReference type="AlphaFoldDB" id="A0A3P9MCI5"/>
<dbReference type="SUPFAM" id="SSF57196">
    <property type="entry name" value="EGF/Laminin"/>
    <property type="match status" value="2"/>
</dbReference>
<dbReference type="PANTHER" id="PTHR10574">
    <property type="entry name" value="NETRIN/LAMININ-RELATED"/>
    <property type="match status" value="1"/>
</dbReference>
<feature type="coiled-coil region" evidence="7">
    <location>
        <begin position="565"/>
        <end position="648"/>
    </location>
</feature>
<reference evidence="10 11" key="2">
    <citation type="submission" date="2017-04" db="EMBL/GenBank/DDBJ databases">
        <title>CpG methylation of centromeres and impact of large insertions on vertebrate speciation.</title>
        <authorList>
            <person name="Ichikawa K."/>
            <person name="Yoshimura J."/>
            <person name="Morishita S."/>
        </authorList>
    </citation>
    <scope>NUCLEOTIDE SEQUENCE</scope>
    <source>
        <strain evidence="10 11">HNI</strain>
    </source>
</reference>
<dbReference type="SMART" id="SM00180">
    <property type="entry name" value="EGF_Lam"/>
    <property type="match status" value="4"/>
</dbReference>
<reference evidence="10" key="3">
    <citation type="submission" date="2025-08" db="UniProtKB">
        <authorList>
            <consortium name="Ensembl"/>
        </authorList>
    </citation>
    <scope>IDENTIFICATION</scope>
    <source>
        <strain evidence="10">HNI</strain>
    </source>
</reference>
<evidence type="ECO:0000256" key="6">
    <source>
        <dbReference type="PROSITE-ProRule" id="PRU00460"/>
    </source>
</evidence>
<comment type="caution">
    <text evidence="6">Lacks conserved residue(s) required for the propagation of feature annotation.</text>
</comment>
<evidence type="ECO:0000259" key="8">
    <source>
        <dbReference type="PROSITE" id="PS50027"/>
    </source>
</evidence>
<dbReference type="CDD" id="cd00055">
    <property type="entry name" value="EGF_Lam"/>
    <property type="match status" value="4"/>
</dbReference>
<dbReference type="Ensembl" id="ENSORLT00020032999.1">
    <property type="protein sequence ID" value="ENSORLP00020030717.1"/>
    <property type="gene ID" value="ENSORLG00020015321.1"/>
</dbReference>
<sequence length="1096" mass="118402">MHAPRPSQPLFAESKVSKASRSVHARRLRGVISGVLRLRADSSMKNGGGLVLLCALAAALFAAHHAHGLTWRHSQHCQWDGWGLRCKQCKVGFYLQGPGLSCTPCNCHPTGAISATCDSKGRCSCKDGVAGEKCDHCTNGIMGLNGCSSRRQLREDSGNLPCFCYGHSSRCSTQSGFSVHNISSTFTSGSEGWKVTTAEGDPPRDVVFRWSPKHQDLEVISKESLPIYLSVPDSYLGNQLLSYAQNFSFLLRLDRGVRRPSAADVILEGAGLKVSASLGDLSSVVPCGQKIGYSFRLDQQLGSGWRPPLSSFQFQKLLQNLTAIRIRATFGEAGRGYLDNVNLVSARRGAGVPARWVQTCICPPGHEGDSCERCSAGFRRSIPADGAFSPCKLGGYDSENPDHFSADETPTMQRCQSGFYRDPRQGGACVQCPCAEGESCSLPPGSVYPRCDRCPPGTSGPGCDTCQEGFFGDPASSTGERRPCKPCNCDAQGAESKQCDTFGRCTCRLGFEGPTCRRASCPACFSPVQAKLEENAAKLAELESLLPDQDTGPRPADSAKMEAALKVTGELLKRLEETAEELKEIEKGLQGRLSSVRKNQLTERQDIRDIAREVDNILKQRQTYETKVKEVQALMEVMGRKMEEAKSKLRSVEVPVSDAPLSPNNLTSLVPKASSLADQHQKKANAVEQTANEALSDSEKSLALLRTLTNRENKVKELIGDLKALYDQNLAEVKILEKEASRLSDAATEESRMADGMLKDISIMEGKILGSGKEQIDALAARLEGTKEAVKRNISDLEDLQTEVQQDQAAVEDLLDEGRDGLKEFNKLLDRVNAAKAVMEDALKRITRNNNELDGALNGLQDFEQQVDGSKTLADDATKRLPAINATIQKAAGNNALTQSVLTNVSADHSDALEAINALKGLLSSVKESVGKLPDHSSLGGGVASLSTEAIDLKTAADQTARGLEADLNEAGALKDDAEEVAVGAAAASDEAKRGRDAVALTLQDINTLLADMDRSAVGDDQLKQLEDSLSRVREEVHGRLRSRLQDMREQEDAQHRQLSGIILDLDRLLADVANLEEILNSVPTGCYNTAPIEEA</sequence>
<evidence type="ECO:0000256" key="7">
    <source>
        <dbReference type="SAM" id="Coils"/>
    </source>
</evidence>
<organism evidence="10 11">
    <name type="scientific">Oryzias latipes</name>
    <name type="common">Japanese rice fish</name>
    <name type="synonym">Japanese killifish</name>
    <dbReference type="NCBI Taxonomy" id="8090"/>
    <lineage>
        <taxon>Eukaryota</taxon>
        <taxon>Metazoa</taxon>
        <taxon>Chordata</taxon>
        <taxon>Craniata</taxon>
        <taxon>Vertebrata</taxon>
        <taxon>Euteleostomi</taxon>
        <taxon>Actinopterygii</taxon>
        <taxon>Neopterygii</taxon>
        <taxon>Teleostei</taxon>
        <taxon>Neoteleostei</taxon>
        <taxon>Acanthomorphata</taxon>
        <taxon>Ovalentaria</taxon>
        <taxon>Atherinomorphae</taxon>
        <taxon>Beloniformes</taxon>
        <taxon>Adrianichthyidae</taxon>
        <taxon>Oryziinae</taxon>
        <taxon>Oryzias</taxon>
    </lineage>
</organism>
<evidence type="ECO:0000259" key="9">
    <source>
        <dbReference type="PROSITE" id="PS51115"/>
    </source>
</evidence>
<dbReference type="Gene3D" id="2.10.25.10">
    <property type="entry name" value="Laminin"/>
    <property type="match status" value="1"/>
</dbReference>
<evidence type="ECO:0000256" key="5">
    <source>
        <dbReference type="ARBA" id="ARBA00023292"/>
    </source>
</evidence>
<dbReference type="InterPro" id="IPR000034">
    <property type="entry name" value="Laminin_IV"/>
</dbReference>
<protein>
    <submittedName>
        <fullName evidence="10">Laminin subunit gamma 2</fullName>
    </submittedName>
</protein>
<evidence type="ECO:0000256" key="1">
    <source>
        <dbReference type="ARBA" id="ARBA00022729"/>
    </source>
</evidence>